<accession>A0A0A9D327</accession>
<protein>
    <submittedName>
        <fullName evidence="1">Uncharacterized protein</fullName>
    </submittedName>
</protein>
<dbReference type="EMBL" id="GBRH01214881">
    <property type="protein sequence ID" value="JAD83014.1"/>
    <property type="molecule type" value="Transcribed_RNA"/>
</dbReference>
<reference evidence="1" key="2">
    <citation type="journal article" date="2015" name="Data Brief">
        <title>Shoot transcriptome of the giant reed, Arundo donax.</title>
        <authorList>
            <person name="Barrero R.A."/>
            <person name="Guerrero F.D."/>
            <person name="Moolhuijzen P."/>
            <person name="Goolsby J.A."/>
            <person name="Tidwell J."/>
            <person name="Bellgard S.E."/>
            <person name="Bellgard M.I."/>
        </authorList>
    </citation>
    <scope>NUCLEOTIDE SEQUENCE</scope>
    <source>
        <tissue evidence="1">Shoot tissue taken approximately 20 cm above the soil surface</tissue>
    </source>
</reference>
<sequence length="87" mass="10069">MCFVQDDCRILWTGIDRPDDISVHAISVSSGELLTELLEEFQELFGEPQGLPTVRLFTHRIRLQLGTEAVAVRPYRYAHIQKDELER</sequence>
<organism evidence="1">
    <name type="scientific">Arundo donax</name>
    <name type="common">Giant reed</name>
    <name type="synonym">Donax arundinaceus</name>
    <dbReference type="NCBI Taxonomy" id="35708"/>
    <lineage>
        <taxon>Eukaryota</taxon>
        <taxon>Viridiplantae</taxon>
        <taxon>Streptophyta</taxon>
        <taxon>Embryophyta</taxon>
        <taxon>Tracheophyta</taxon>
        <taxon>Spermatophyta</taxon>
        <taxon>Magnoliopsida</taxon>
        <taxon>Liliopsida</taxon>
        <taxon>Poales</taxon>
        <taxon>Poaceae</taxon>
        <taxon>PACMAD clade</taxon>
        <taxon>Arundinoideae</taxon>
        <taxon>Arundineae</taxon>
        <taxon>Arundo</taxon>
    </lineage>
</organism>
<proteinExistence type="predicted"/>
<evidence type="ECO:0000313" key="1">
    <source>
        <dbReference type="EMBL" id="JAD83014.1"/>
    </source>
</evidence>
<name>A0A0A9D327_ARUDO</name>
<reference evidence="1" key="1">
    <citation type="submission" date="2014-09" db="EMBL/GenBank/DDBJ databases">
        <authorList>
            <person name="Magalhaes I.L.F."/>
            <person name="Oliveira U."/>
            <person name="Santos F.R."/>
            <person name="Vidigal T.H.D.A."/>
            <person name="Brescovit A.D."/>
            <person name="Santos A.J."/>
        </authorList>
    </citation>
    <scope>NUCLEOTIDE SEQUENCE</scope>
    <source>
        <tissue evidence="1">Shoot tissue taken approximately 20 cm above the soil surface</tissue>
    </source>
</reference>
<dbReference type="AlphaFoldDB" id="A0A0A9D327"/>